<feature type="domain" description="Protein kinase" evidence="1">
    <location>
        <begin position="1"/>
        <end position="169"/>
    </location>
</feature>
<dbReference type="RefSeq" id="XP_001310537.1">
    <property type="nucleotide sequence ID" value="XM_001310536.1"/>
</dbReference>
<dbReference type="PANTHER" id="PTHR24362">
    <property type="entry name" value="SERINE/THREONINE-PROTEIN KINASE NEK"/>
    <property type="match status" value="1"/>
</dbReference>
<evidence type="ECO:0000313" key="2">
    <source>
        <dbReference type="EMBL" id="EAX97607.1"/>
    </source>
</evidence>
<dbReference type="PANTHER" id="PTHR24362:SF309">
    <property type="entry name" value="PROTEIN KINASE DOMAIN-CONTAINING PROTEIN"/>
    <property type="match status" value="1"/>
</dbReference>
<reference evidence="2" key="2">
    <citation type="journal article" date="2007" name="Science">
        <title>Draft genome sequence of the sexually transmitted pathogen Trichomonas vaginalis.</title>
        <authorList>
            <person name="Carlton J.M."/>
            <person name="Hirt R.P."/>
            <person name="Silva J.C."/>
            <person name="Delcher A.L."/>
            <person name="Schatz M."/>
            <person name="Zhao Q."/>
            <person name="Wortman J.R."/>
            <person name="Bidwell S.L."/>
            <person name="Alsmark U.C.M."/>
            <person name="Besteiro S."/>
            <person name="Sicheritz-Ponten T."/>
            <person name="Noel C.J."/>
            <person name="Dacks J.B."/>
            <person name="Foster P.G."/>
            <person name="Simillion C."/>
            <person name="Van de Peer Y."/>
            <person name="Miranda-Saavedra D."/>
            <person name="Barton G.J."/>
            <person name="Westrop G.D."/>
            <person name="Mueller S."/>
            <person name="Dessi D."/>
            <person name="Fiori P.L."/>
            <person name="Ren Q."/>
            <person name="Paulsen I."/>
            <person name="Zhang H."/>
            <person name="Bastida-Corcuera F.D."/>
            <person name="Simoes-Barbosa A."/>
            <person name="Brown M.T."/>
            <person name="Hayes R.D."/>
            <person name="Mukherjee M."/>
            <person name="Okumura C.Y."/>
            <person name="Schneider R."/>
            <person name="Smith A.J."/>
            <person name="Vanacova S."/>
            <person name="Villalvazo M."/>
            <person name="Haas B.J."/>
            <person name="Pertea M."/>
            <person name="Feldblyum T.V."/>
            <person name="Utterback T.R."/>
            <person name="Shu C.L."/>
            <person name="Osoegawa K."/>
            <person name="de Jong P.J."/>
            <person name="Hrdy I."/>
            <person name="Horvathova L."/>
            <person name="Zubacova Z."/>
            <person name="Dolezal P."/>
            <person name="Malik S.B."/>
            <person name="Logsdon J.M. Jr."/>
            <person name="Henze K."/>
            <person name="Gupta A."/>
            <person name="Wang C.C."/>
            <person name="Dunne R.L."/>
            <person name="Upcroft J.A."/>
            <person name="Upcroft P."/>
            <person name="White O."/>
            <person name="Salzberg S.L."/>
            <person name="Tang P."/>
            <person name="Chiu C.-H."/>
            <person name="Lee Y.-S."/>
            <person name="Embley T.M."/>
            <person name="Coombs G.H."/>
            <person name="Mottram J.C."/>
            <person name="Tachezy J."/>
            <person name="Fraser-Liggett C.M."/>
            <person name="Johnson P.J."/>
        </authorList>
    </citation>
    <scope>NUCLEOTIDE SEQUENCE [LARGE SCALE GENOMIC DNA]</scope>
    <source>
        <strain evidence="2">G3</strain>
    </source>
</reference>
<dbReference type="OrthoDB" id="4062651at2759"/>
<dbReference type="Proteomes" id="UP000001542">
    <property type="component" value="Unassembled WGS sequence"/>
</dbReference>
<dbReference type="InterPro" id="IPR011009">
    <property type="entry name" value="Kinase-like_dom_sf"/>
</dbReference>
<dbReference type="Pfam" id="PF00069">
    <property type="entry name" value="Pkinase"/>
    <property type="match status" value="1"/>
</dbReference>
<dbReference type="SMR" id="A2FBW1"/>
<evidence type="ECO:0000313" key="3">
    <source>
        <dbReference type="Proteomes" id="UP000001542"/>
    </source>
</evidence>
<dbReference type="STRING" id="5722.A2FBW1"/>
<dbReference type="InterPro" id="IPR000719">
    <property type="entry name" value="Prot_kinase_dom"/>
</dbReference>
<dbReference type="SMART" id="SM00220">
    <property type="entry name" value="S_TKc"/>
    <property type="match status" value="1"/>
</dbReference>
<dbReference type="GO" id="GO:0004672">
    <property type="term" value="F:protein kinase activity"/>
    <property type="evidence" value="ECO:0007669"/>
    <property type="project" value="InterPro"/>
</dbReference>
<dbReference type="PROSITE" id="PS50011">
    <property type="entry name" value="PROTEIN_KINASE_DOM"/>
    <property type="match status" value="1"/>
</dbReference>
<accession>A2FBW1</accession>
<sequence>MEYCPFDLERIVLSNRNMQPAEIKKYCREAVLCIKACHDMNIAHCDIKPANFMTDEYGRLKIGDFGLATIFKDSHVRNIYSGTKIMMAPEIYEQNGYDAMAADIWALGCTLYFIATGRYPFFVVDPRELVQLISLAKYDGSLIKDKLLRDVIARCLRIEPKDRLGDAIL</sequence>
<evidence type="ECO:0000259" key="1">
    <source>
        <dbReference type="PROSITE" id="PS50011"/>
    </source>
</evidence>
<organism evidence="2 3">
    <name type="scientific">Trichomonas vaginalis (strain ATCC PRA-98 / G3)</name>
    <dbReference type="NCBI Taxonomy" id="412133"/>
    <lineage>
        <taxon>Eukaryota</taxon>
        <taxon>Metamonada</taxon>
        <taxon>Parabasalia</taxon>
        <taxon>Trichomonadida</taxon>
        <taxon>Trichomonadidae</taxon>
        <taxon>Trichomonas</taxon>
    </lineage>
</organism>
<dbReference type="GO" id="GO:0005524">
    <property type="term" value="F:ATP binding"/>
    <property type="evidence" value="ECO:0007669"/>
    <property type="project" value="InterPro"/>
</dbReference>
<dbReference type="PROSITE" id="PS00108">
    <property type="entry name" value="PROTEIN_KINASE_ST"/>
    <property type="match status" value="1"/>
</dbReference>
<dbReference type="VEuPathDB" id="TrichDB:TVAG_162130"/>
<proteinExistence type="predicted"/>
<dbReference type="KEGG" id="tva:4755393"/>
<dbReference type="Gene3D" id="1.10.510.10">
    <property type="entry name" value="Transferase(Phosphotransferase) domain 1"/>
    <property type="match status" value="1"/>
</dbReference>
<dbReference type="InParanoid" id="A2FBW1"/>
<dbReference type="InterPro" id="IPR008271">
    <property type="entry name" value="Ser/Thr_kinase_AS"/>
</dbReference>
<dbReference type="AlphaFoldDB" id="A2FBW1"/>
<protein>
    <submittedName>
        <fullName evidence="2">AGC family protein kinase</fullName>
    </submittedName>
</protein>
<dbReference type="eggNOG" id="KOG0575">
    <property type="taxonomic scope" value="Eukaryota"/>
</dbReference>
<keyword evidence="2" id="KW-0418">Kinase</keyword>
<keyword evidence="2" id="KW-0808">Transferase</keyword>
<gene>
    <name evidence="2" type="ORF">TVAG_162130</name>
</gene>
<name>A2FBW1_TRIV3</name>
<reference evidence="2" key="1">
    <citation type="submission" date="2006-10" db="EMBL/GenBank/DDBJ databases">
        <authorList>
            <person name="Amadeo P."/>
            <person name="Zhao Q."/>
            <person name="Wortman J."/>
            <person name="Fraser-Liggett C."/>
            <person name="Carlton J."/>
        </authorList>
    </citation>
    <scope>NUCLEOTIDE SEQUENCE</scope>
    <source>
        <strain evidence="2">G3</strain>
    </source>
</reference>
<dbReference type="SUPFAM" id="SSF56112">
    <property type="entry name" value="Protein kinase-like (PK-like)"/>
    <property type="match status" value="1"/>
</dbReference>
<dbReference type="VEuPathDB" id="TrichDB:TVAGG3_0720920"/>
<dbReference type="EMBL" id="DS113708">
    <property type="protein sequence ID" value="EAX97607.1"/>
    <property type="molecule type" value="Genomic_DNA"/>
</dbReference>
<keyword evidence="3" id="KW-1185">Reference proteome</keyword>